<gene>
    <name evidence="3" type="ORF">RND15_00610</name>
</gene>
<evidence type="ECO:0000313" key="4">
    <source>
        <dbReference type="Proteomes" id="UP001180754"/>
    </source>
</evidence>
<feature type="transmembrane region" description="Helical" evidence="1">
    <location>
        <begin position="359"/>
        <end position="378"/>
    </location>
</feature>
<keyword evidence="1" id="KW-0812">Transmembrane</keyword>
<keyword evidence="4" id="KW-1185">Reference proteome</keyword>
<dbReference type="InterPro" id="IPR002656">
    <property type="entry name" value="Acyl_transf_3_dom"/>
</dbReference>
<evidence type="ECO:0000256" key="1">
    <source>
        <dbReference type="SAM" id="Phobius"/>
    </source>
</evidence>
<keyword evidence="1" id="KW-1133">Transmembrane helix</keyword>
<feature type="transmembrane region" description="Helical" evidence="1">
    <location>
        <begin position="323"/>
        <end position="347"/>
    </location>
</feature>
<evidence type="ECO:0000313" key="3">
    <source>
        <dbReference type="EMBL" id="MDT0541222.1"/>
    </source>
</evidence>
<dbReference type="Pfam" id="PF01757">
    <property type="entry name" value="Acyl_transf_3"/>
    <property type="match status" value="1"/>
</dbReference>
<keyword evidence="3" id="KW-0808">Transferase</keyword>
<feature type="transmembrane region" description="Helical" evidence="1">
    <location>
        <begin position="191"/>
        <end position="211"/>
    </location>
</feature>
<dbReference type="EMBL" id="JAVRFD010000001">
    <property type="protein sequence ID" value="MDT0541222.1"/>
    <property type="molecule type" value="Genomic_DNA"/>
</dbReference>
<dbReference type="InterPro" id="IPR050623">
    <property type="entry name" value="Glucan_succinyl_AcylTrfase"/>
</dbReference>
<accession>A0ABU2X5N4</accession>
<feature type="transmembrane region" description="Helical" evidence="1">
    <location>
        <begin position="57"/>
        <end position="81"/>
    </location>
</feature>
<dbReference type="PANTHER" id="PTHR36927:SF3">
    <property type="entry name" value="GLUCANS BIOSYNTHESIS PROTEIN C"/>
    <property type="match status" value="1"/>
</dbReference>
<feature type="transmembrane region" description="Helical" evidence="1">
    <location>
        <begin position="93"/>
        <end position="111"/>
    </location>
</feature>
<comment type="caution">
    <text evidence="3">The sequence shown here is derived from an EMBL/GenBank/DDBJ whole genome shotgun (WGS) entry which is preliminary data.</text>
</comment>
<dbReference type="EC" id="2.3.1.-" evidence="3"/>
<dbReference type="PANTHER" id="PTHR36927">
    <property type="entry name" value="BLR4337 PROTEIN"/>
    <property type="match status" value="1"/>
</dbReference>
<protein>
    <submittedName>
        <fullName evidence="3">Acyltransferase</fullName>
        <ecNumber evidence="3">2.3.1.-</ecNumber>
    </submittedName>
</protein>
<dbReference type="RefSeq" id="WP_311721482.1">
    <property type="nucleotide sequence ID" value="NZ_JAVRFD010000001.1"/>
</dbReference>
<feature type="domain" description="Acyltransferase 3" evidence="2">
    <location>
        <begin position="16"/>
        <end position="374"/>
    </location>
</feature>
<keyword evidence="1" id="KW-0472">Membrane</keyword>
<evidence type="ECO:0000259" key="2">
    <source>
        <dbReference type="Pfam" id="PF01757"/>
    </source>
</evidence>
<feature type="transmembrane region" description="Helical" evidence="1">
    <location>
        <begin position="280"/>
        <end position="303"/>
    </location>
</feature>
<organism evidence="3 4">
    <name type="scientific">Streptomyces lonegramiae</name>
    <dbReference type="NCBI Taxonomy" id="3075524"/>
    <lineage>
        <taxon>Bacteria</taxon>
        <taxon>Bacillati</taxon>
        <taxon>Actinomycetota</taxon>
        <taxon>Actinomycetes</taxon>
        <taxon>Kitasatosporales</taxon>
        <taxon>Streptomycetaceae</taxon>
        <taxon>Streptomyces</taxon>
    </lineage>
</organism>
<feature type="transmembrane region" description="Helical" evidence="1">
    <location>
        <begin position="20"/>
        <end position="37"/>
    </location>
</feature>
<feature type="transmembrane region" description="Helical" evidence="1">
    <location>
        <begin position="217"/>
        <end position="236"/>
    </location>
</feature>
<feature type="transmembrane region" description="Helical" evidence="1">
    <location>
        <begin position="248"/>
        <end position="268"/>
    </location>
</feature>
<reference evidence="3" key="1">
    <citation type="submission" date="2024-05" db="EMBL/GenBank/DDBJ databases">
        <title>30 novel species of actinomycetes from the DSMZ collection.</title>
        <authorList>
            <person name="Nouioui I."/>
        </authorList>
    </citation>
    <scope>NUCLEOTIDE SEQUENCE</scope>
    <source>
        <strain evidence="3">DSM 41529</strain>
    </source>
</reference>
<dbReference type="Proteomes" id="UP001180754">
    <property type="component" value="Unassembled WGS sequence"/>
</dbReference>
<proteinExistence type="predicted"/>
<feature type="transmembrane region" description="Helical" evidence="1">
    <location>
        <begin position="159"/>
        <end position="179"/>
    </location>
</feature>
<sequence>MGPEAERSTAAARRGELDALRALVVLGLVFFHAALVFSPDDDFYVKNAQTTGAVTVLAGFGVVWAMPMLFLVAGLGAWHSIRRRGRAGFARERLLRLGVPLVFATLALNPLPQWLRQRAADPGYHESYWHFWPRFLTVHPDPDDFPFVLSGRYFETGHLWFVVLLLAFCLLLAPVAAAVQDGGEHAGSAVTRWPVLLLLPALPLALLNALAGMEEDYAGWNRWAYLVFFLCGYAWAGDERIRAVIRRLAVPVGVLGLVLFAGTAPGFLAEGDPFTARSGFAMFTRALFGVAGWCLVVAILGLLDRPREPREGRQAADGSKPVWGYLTVAALPLYVLHQPVVVAFAYAVVGWSVPSAVKYAGIVAGSLAVILAVYECAVRRMRVTRFLFGMRAKPTPSGTESSWV</sequence>
<name>A0ABU2X5N4_9ACTN</name>
<dbReference type="GO" id="GO:0016746">
    <property type="term" value="F:acyltransferase activity"/>
    <property type="evidence" value="ECO:0007669"/>
    <property type="project" value="UniProtKB-KW"/>
</dbReference>
<keyword evidence="3" id="KW-0012">Acyltransferase</keyword>